<accession>A0ABT8MTK9</accession>
<proteinExistence type="predicted"/>
<dbReference type="Proteomes" id="UP001172054">
    <property type="component" value="Unassembled WGS sequence"/>
</dbReference>
<comment type="caution">
    <text evidence="1">The sequence shown here is derived from an EMBL/GenBank/DDBJ whole genome shotgun (WGS) entry which is preliminary data.</text>
</comment>
<evidence type="ECO:0008006" key="3">
    <source>
        <dbReference type="Google" id="ProtNLM"/>
    </source>
</evidence>
<evidence type="ECO:0000313" key="1">
    <source>
        <dbReference type="EMBL" id="MDN7228246.1"/>
    </source>
</evidence>
<dbReference type="RefSeq" id="WP_301726703.1">
    <property type="nucleotide sequence ID" value="NZ_JAUJWW010000005.1"/>
</dbReference>
<dbReference type="EMBL" id="JAUJWW010000005">
    <property type="protein sequence ID" value="MDN7228246.1"/>
    <property type="molecule type" value="Genomic_DNA"/>
</dbReference>
<protein>
    <recommendedName>
        <fullName evidence="3">DUF4352 domain-containing protein</fullName>
    </recommendedName>
</protein>
<keyword evidence="2" id="KW-1185">Reference proteome</keyword>
<organism evidence="1 2">
    <name type="scientific">Planococcus liqunii</name>
    <dbReference type="NCBI Taxonomy" id="3058394"/>
    <lineage>
        <taxon>Bacteria</taxon>
        <taxon>Bacillati</taxon>
        <taxon>Bacillota</taxon>
        <taxon>Bacilli</taxon>
        <taxon>Bacillales</taxon>
        <taxon>Caryophanaceae</taxon>
        <taxon>Planococcus</taxon>
    </lineage>
</organism>
<sequence length="129" mass="14307">MLVQPKLEAEYSFEGYDGKVVILTIGNRGFQDIHIRDVLVNIVDKPETAKIQLQQEQEGFAITETFDEPGYTFADYDAVAIEPGTASKGDAKNLPSPYGLTIKDSTAIPSVTIVYEYLGKEFKETIIID</sequence>
<evidence type="ECO:0000313" key="2">
    <source>
        <dbReference type="Proteomes" id="UP001172054"/>
    </source>
</evidence>
<gene>
    <name evidence="1" type="ORF">QWY15_13160</name>
</gene>
<name>A0ABT8MTK9_9BACL</name>
<reference evidence="1 2" key="1">
    <citation type="submission" date="2023-06" db="EMBL/GenBank/DDBJ databases">
        <title>Novel species in genus Planococcus.</title>
        <authorList>
            <person name="Ning S."/>
        </authorList>
    </citation>
    <scope>NUCLEOTIDE SEQUENCE [LARGE SCALE GENOMIC DNA]</scope>
    <source>
        <strain evidence="1 2">N064</strain>
    </source>
</reference>